<dbReference type="RefSeq" id="XP_066801702.1">
    <property type="nucleotide sequence ID" value="XM_066948243.1"/>
</dbReference>
<keyword evidence="3" id="KW-1185">Reference proteome</keyword>
<feature type="compositionally biased region" description="Basic and acidic residues" evidence="1">
    <location>
        <begin position="231"/>
        <end position="241"/>
    </location>
</feature>
<dbReference type="GeneID" id="92182408"/>
<feature type="region of interest" description="Disordered" evidence="1">
    <location>
        <begin position="740"/>
        <end position="805"/>
    </location>
</feature>
<feature type="region of interest" description="Disordered" evidence="1">
    <location>
        <begin position="483"/>
        <end position="516"/>
    </location>
</feature>
<accession>A0AAW0YNX6</accession>
<feature type="region of interest" description="Disordered" evidence="1">
    <location>
        <begin position="272"/>
        <end position="322"/>
    </location>
</feature>
<proteinExistence type="predicted"/>
<feature type="compositionally biased region" description="Low complexity" evidence="1">
    <location>
        <begin position="855"/>
        <end position="878"/>
    </location>
</feature>
<protein>
    <submittedName>
        <fullName evidence="2">Uncharacterized protein</fullName>
    </submittedName>
</protein>
<feature type="compositionally biased region" description="Basic and acidic residues" evidence="1">
    <location>
        <begin position="284"/>
        <end position="298"/>
    </location>
</feature>
<dbReference type="AlphaFoldDB" id="A0AAW0YNX6"/>
<feature type="compositionally biased region" description="Polar residues" evidence="1">
    <location>
        <begin position="838"/>
        <end position="854"/>
    </location>
</feature>
<comment type="caution">
    <text evidence="2">The sequence shown here is derived from an EMBL/GenBank/DDBJ whole genome shotgun (WGS) entry which is preliminary data.</text>
</comment>
<organism evidence="2 3">
    <name type="scientific">Kwoniella newhampshirensis</name>
    <dbReference type="NCBI Taxonomy" id="1651941"/>
    <lineage>
        <taxon>Eukaryota</taxon>
        <taxon>Fungi</taxon>
        <taxon>Dikarya</taxon>
        <taxon>Basidiomycota</taxon>
        <taxon>Agaricomycotina</taxon>
        <taxon>Tremellomycetes</taxon>
        <taxon>Tremellales</taxon>
        <taxon>Cryptococcaceae</taxon>
        <taxon>Kwoniella</taxon>
    </lineage>
</organism>
<name>A0AAW0YNX6_9TREE</name>
<reference evidence="2 3" key="1">
    <citation type="journal article" date="2024" name="bioRxiv">
        <title>Comparative genomics of Cryptococcus and Kwoniella reveals pathogenesis evolution and contrasting karyotype dynamics via intercentromeric recombination or chromosome fusion.</title>
        <authorList>
            <person name="Coelho M.A."/>
            <person name="David-Palma M."/>
            <person name="Shea T."/>
            <person name="Bowers K."/>
            <person name="McGinley-Smith S."/>
            <person name="Mohammad A.W."/>
            <person name="Gnirke A."/>
            <person name="Yurkov A.M."/>
            <person name="Nowrousian M."/>
            <person name="Sun S."/>
            <person name="Cuomo C.A."/>
            <person name="Heitman J."/>
        </authorList>
    </citation>
    <scope>NUCLEOTIDE SEQUENCE [LARGE SCALE GENOMIC DNA]</scope>
    <source>
        <strain evidence="2 3">CBS 13917</strain>
    </source>
</reference>
<feature type="region of interest" description="Disordered" evidence="1">
    <location>
        <begin position="817"/>
        <end position="906"/>
    </location>
</feature>
<dbReference type="EMBL" id="JBCAWK010000009">
    <property type="protein sequence ID" value="KAK8849814.1"/>
    <property type="molecule type" value="Genomic_DNA"/>
</dbReference>
<sequence length="1091" mass="119098">MPTPPPTLRKARLPSSSPSSARLRRIAPSPVKIPLSASPGGGIRKGLVTLAHSHSDLVALSTALPVVKAISIPDRDGLSTDIEYEFVPLELQSHFTTSPEKTLFEVLECSSKSDRDGKIPLLFDRHGEFGRLAEEWRRSGGGADVPDEAISSRENDERTNVVRAEKEGWKTADGKRKRVTCSSSTQIKRRSGAELLSPRKYLARQYGIPRPILIEFRTDIFTLSGRDKIREREREEKEESTPRYSLMGVPSAHTGGQMEVRTGMGRMMREESVGTFGTGSPEAATKDLRPVRSQHDTEGSGNELYGPEGESREQDESGDAQELEDDWSMMLSAYADDDGERVKVRKDSFFASTLSSSDLKVTLDLVRLFDDQIDLPSHNRFLPPQHVREPFSISENEGSCDSPLSELIVTPHPTAMIDQAVHSNSNIWEKPSLLAPSFAIASIKRSWGTTMRMETNGTPTPAHRSGGVEHRLLSESKLNTIRVKGGGAGTGTGRSRASTLDKALPSLPPPLTKRNRTSTGLVLSRFEQGDKQVLSETQELQDQIERAVKEVDHTMTVQLWVDQEETREYRTSLKYMRYIKPSTFRQRELKSLQDATRWCESPTRPEMFQQSGCWVFGMEPKERDKWMFHHAALESLPVLRRLTTNLDEKHDYLSKGATLQIREPGVYAVYGTEDRGRAEWKFEYLVQPRISSTGHEIPNEKIVIPLGLYVSPTFFNPDRAIKTHLINVFKKTLTPNIVSEKVRPPHIGRPPTPITPTTGATPTPSDSGPGSVAKATATRDSGRTRSHTHSATATVSTTSPHSRSVSRTIGAIAKAFASSATPTQTPNTATHPVGQIVSAGSTGRATTPTSTIHNFGTKGPSFGPPGSKGRTTPTTATTSDLPAGAGQETGEEKKEKEKGKTRRRAASLFSRSRPFTPPVNIIELHPIPALGTGKTLGGLVPPVGNNGTSLSLPLPLSASTGPKPLTSIHQTQCHHNPSTAHSRQISSNVHPFLHPHPSHIISYSHSNPSPALTPLVTPALSRSASTTIRPSRPIIIASDGGGSKCWGDAAQDTTDTGAVGVPKFGLRGLMPAPRRPAMRKRPSTAEPRLGI</sequence>
<feature type="compositionally biased region" description="Low complexity" evidence="1">
    <location>
        <begin position="789"/>
        <end position="799"/>
    </location>
</feature>
<evidence type="ECO:0000313" key="3">
    <source>
        <dbReference type="Proteomes" id="UP001388673"/>
    </source>
</evidence>
<feature type="compositionally biased region" description="Polar residues" evidence="1">
    <location>
        <begin position="818"/>
        <end position="830"/>
    </location>
</feature>
<gene>
    <name evidence="2" type="ORF">IAR55_005150</name>
</gene>
<dbReference type="Proteomes" id="UP001388673">
    <property type="component" value="Unassembled WGS sequence"/>
</dbReference>
<evidence type="ECO:0000313" key="2">
    <source>
        <dbReference type="EMBL" id="KAK8849814.1"/>
    </source>
</evidence>
<feature type="region of interest" description="Disordered" evidence="1">
    <location>
        <begin position="231"/>
        <end position="257"/>
    </location>
</feature>
<feature type="region of interest" description="Disordered" evidence="1">
    <location>
        <begin position="1"/>
        <end position="25"/>
    </location>
</feature>
<feature type="compositionally biased region" description="Basic and acidic residues" evidence="1">
    <location>
        <begin position="150"/>
        <end position="159"/>
    </location>
</feature>
<dbReference type="KEGG" id="kne:92182408"/>
<evidence type="ECO:0000256" key="1">
    <source>
        <dbReference type="SAM" id="MobiDB-lite"/>
    </source>
</evidence>
<feature type="region of interest" description="Disordered" evidence="1">
    <location>
        <begin position="1056"/>
        <end position="1091"/>
    </location>
</feature>
<feature type="compositionally biased region" description="Low complexity" evidence="1">
    <location>
        <begin position="13"/>
        <end position="25"/>
    </location>
</feature>
<feature type="region of interest" description="Disordered" evidence="1">
    <location>
        <begin position="140"/>
        <end position="159"/>
    </location>
</feature>
<feature type="compositionally biased region" description="Low complexity" evidence="1">
    <location>
        <begin position="755"/>
        <end position="764"/>
    </location>
</feature>